<keyword evidence="4" id="KW-0804">Transcription</keyword>
<dbReference type="AlphaFoldDB" id="A0A183I975"/>
<dbReference type="Gene3D" id="1.10.10.10">
    <property type="entry name" value="Winged helix-like DNA-binding domain superfamily/Winged helix DNA-binding domain"/>
    <property type="match status" value="1"/>
</dbReference>
<dbReference type="GO" id="GO:0000981">
    <property type="term" value="F:DNA-binding transcription factor activity, RNA polymerase II-specific"/>
    <property type="evidence" value="ECO:0007669"/>
    <property type="project" value="TreeGrafter"/>
</dbReference>
<dbReference type="Pfam" id="PF00250">
    <property type="entry name" value="Forkhead"/>
    <property type="match status" value="1"/>
</dbReference>
<dbReference type="InterPro" id="IPR030456">
    <property type="entry name" value="TF_fork_head_CS_2"/>
</dbReference>
<dbReference type="InterPro" id="IPR050211">
    <property type="entry name" value="FOX_domain-containing"/>
</dbReference>
<evidence type="ECO:0000313" key="10">
    <source>
        <dbReference type="Proteomes" id="UP000270296"/>
    </source>
</evidence>
<name>A0A183I975_9BILA</name>
<organism evidence="11">
    <name type="scientific">Soboliphyme baturini</name>
    <dbReference type="NCBI Taxonomy" id="241478"/>
    <lineage>
        <taxon>Eukaryota</taxon>
        <taxon>Metazoa</taxon>
        <taxon>Ecdysozoa</taxon>
        <taxon>Nematoda</taxon>
        <taxon>Enoplea</taxon>
        <taxon>Dorylaimia</taxon>
        <taxon>Dioctophymatida</taxon>
        <taxon>Dioctophymatoidea</taxon>
        <taxon>Soboliphymatidae</taxon>
        <taxon>Soboliphyme</taxon>
    </lineage>
</organism>
<evidence type="ECO:0000313" key="9">
    <source>
        <dbReference type="EMBL" id="VDO80308.1"/>
    </source>
</evidence>
<dbReference type="InterPro" id="IPR036388">
    <property type="entry name" value="WH-like_DNA-bd_sf"/>
</dbReference>
<dbReference type="WBParaSite" id="SBAD_0000018101-mRNA-1">
    <property type="protein sequence ID" value="SBAD_0000018101-mRNA-1"/>
    <property type="gene ID" value="SBAD_0000018101"/>
</dbReference>
<dbReference type="PRINTS" id="PR00053">
    <property type="entry name" value="FORKHEAD"/>
</dbReference>
<evidence type="ECO:0000256" key="4">
    <source>
        <dbReference type="ARBA" id="ARBA00023163"/>
    </source>
</evidence>
<sequence length="289" mass="32583">MNSSMGWCSVSQELQQLQGLYDTSSCMSPPSCRISTGNYLQNGKPPYSYIALIAMAIQSSPERKMKLVDIYKFIMDTFPYYRHNSQGWQNSIRHNLSLNECFVKVPQTDNKNGKGSYWTLHPDSLTMFDNGSFLRRRRRFKVDKEHRSSNVKAEDGGDGTRRIGGDSENCNVLEKAVNEVKMARLEIQQGSQHCFSTIGSHCINNEIYKPYPSLPYPYMVNVKVGRSRDNFDSFGSPLYSMTYPSAPQYSAPNVTAGTAAEIGPVAVKSISPCYQFPRTSCRYAATQLF</sequence>
<accession>A0A183I975</accession>
<evidence type="ECO:0000259" key="8">
    <source>
        <dbReference type="PROSITE" id="PS50039"/>
    </source>
</evidence>
<dbReference type="SUPFAM" id="SSF46785">
    <property type="entry name" value="Winged helix' DNA-binding domain"/>
    <property type="match status" value="1"/>
</dbReference>
<dbReference type="PROSITE" id="PS00657">
    <property type="entry name" value="FORK_HEAD_1"/>
    <property type="match status" value="1"/>
</dbReference>
<gene>
    <name evidence="9" type="ORF">SBAD_LOCUS169</name>
</gene>
<evidence type="ECO:0000256" key="3">
    <source>
        <dbReference type="ARBA" id="ARBA00023125"/>
    </source>
</evidence>
<keyword evidence="3 6" id="KW-0238">DNA-binding</keyword>
<dbReference type="GO" id="GO:0030154">
    <property type="term" value="P:cell differentiation"/>
    <property type="evidence" value="ECO:0007669"/>
    <property type="project" value="TreeGrafter"/>
</dbReference>
<feature type="compositionally biased region" description="Basic and acidic residues" evidence="7">
    <location>
        <begin position="144"/>
        <end position="165"/>
    </location>
</feature>
<dbReference type="PROSITE" id="PS50039">
    <property type="entry name" value="FORK_HEAD_3"/>
    <property type="match status" value="1"/>
</dbReference>
<dbReference type="PANTHER" id="PTHR11829:SF343">
    <property type="entry name" value="FORK-HEAD DOMAIN-CONTAINING PROTEIN"/>
    <property type="match status" value="1"/>
</dbReference>
<dbReference type="EMBL" id="UZAM01000281">
    <property type="protein sequence ID" value="VDO80308.1"/>
    <property type="molecule type" value="Genomic_DNA"/>
</dbReference>
<protein>
    <submittedName>
        <fullName evidence="11">Fork-head domain-containing protein</fullName>
    </submittedName>
</protein>
<feature type="region of interest" description="Disordered" evidence="7">
    <location>
        <begin position="144"/>
        <end position="167"/>
    </location>
</feature>
<feature type="DNA-binding region" description="Fork-head" evidence="6">
    <location>
        <begin position="44"/>
        <end position="138"/>
    </location>
</feature>
<evidence type="ECO:0000256" key="2">
    <source>
        <dbReference type="ARBA" id="ARBA00023015"/>
    </source>
</evidence>
<dbReference type="GO" id="GO:0009653">
    <property type="term" value="P:anatomical structure morphogenesis"/>
    <property type="evidence" value="ECO:0007669"/>
    <property type="project" value="TreeGrafter"/>
</dbReference>
<reference evidence="9 10" key="2">
    <citation type="submission" date="2018-11" db="EMBL/GenBank/DDBJ databases">
        <authorList>
            <consortium name="Pathogen Informatics"/>
        </authorList>
    </citation>
    <scope>NUCLEOTIDE SEQUENCE [LARGE SCALE GENOMIC DNA]</scope>
</reference>
<reference evidence="11" key="1">
    <citation type="submission" date="2016-06" db="UniProtKB">
        <authorList>
            <consortium name="WormBaseParasite"/>
        </authorList>
    </citation>
    <scope>IDENTIFICATION</scope>
</reference>
<dbReference type="InterPro" id="IPR001766">
    <property type="entry name" value="Fork_head_dom"/>
</dbReference>
<dbReference type="InterPro" id="IPR018122">
    <property type="entry name" value="TF_fork_head_CS_1"/>
</dbReference>
<dbReference type="GO" id="GO:0005634">
    <property type="term" value="C:nucleus"/>
    <property type="evidence" value="ECO:0007669"/>
    <property type="project" value="UniProtKB-SubCell"/>
</dbReference>
<dbReference type="PANTHER" id="PTHR11829">
    <property type="entry name" value="FORKHEAD BOX PROTEIN"/>
    <property type="match status" value="1"/>
</dbReference>
<evidence type="ECO:0000256" key="7">
    <source>
        <dbReference type="SAM" id="MobiDB-lite"/>
    </source>
</evidence>
<dbReference type="GO" id="GO:0000978">
    <property type="term" value="F:RNA polymerase II cis-regulatory region sequence-specific DNA binding"/>
    <property type="evidence" value="ECO:0007669"/>
    <property type="project" value="TreeGrafter"/>
</dbReference>
<evidence type="ECO:0000256" key="6">
    <source>
        <dbReference type="PROSITE-ProRule" id="PRU00089"/>
    </source>
</evidence>
<dbReference type="InterPro" id="IPR036390">
    <property type="entry name" value="WH_DNA-bd_sf"/>
</dbReference>
<dbReference type="Proteomes" id="UP000270296">
    <property type="component" value="Unassembled WGS sequence"/>
</dbReference>
<keyword evidence="10" id="KW-1185">Reference proteome</keyword>
<evidence type="ECO:0000313" key="11">
    <source>
        <dbReference type="WBParaSite" id="SBAD_0000018101-mRNA-1"/>
    </source>
</evidence>
<dbReference type="SMART" id="SM00339">
    <property type="entry name" value="FH"/>
    <property type="match status" value="1"/>
</dbReference>
<keyword evidence="5 6" id="KW-0539">Nucleus</keyword>
<dbReference type="FunFam" id="1.10.10.10:FF:000016">
    <property type="entry name" value="Forkhead box protein I1"/>
    <property type="match status" value="1"/>
</dbReference>
<evidence type="ECO:0000256" key="5">
    <source>
        <dbReference type="ARBA" id="ARBA00023242"/>
    </source>
</evidence>
<dbReference type="OrthoDB" id="5402974at2759"/>
<proteinExistence type="predicted"/>
<keyword evidence="2" id="KW-0805">Transcription regulation</keyword>
<evidence type="ECO:0000256" key="1">
    <source>
        <dbReference type="ARBA" id="ARBA00004123"/>
    </source>
</evidence>
<feature type="domain" description="Fork-head" evidence="8">
    <location>
        <begin position="44"/>
        <end position="138"/>
    </location>
</feature>
<comment type="subcellular location">
    <subcellularLocation>
        <location evidence="1 6">Nucleus</location>
    </subcellularLocation>
</comment>
<dbReference type="PROSITE" id="PS00658">
    <property type="entry name" value="FORK_HEAD_2"/>
    <property type="match status" value="1"/>
</dbReference>